<protein>
    <recommendedName>
        <fullName evidence="4">Organic solvent tolerance protein OstA</fullName>
    </recommendedName>
</protein>
<keyword evidence="3" id="KW-1185">Reference proteome</keyword>
<accession>A0AB37UCN5</accession>
<dbReference type="Proteomes" id="UP000282574">
    <property type="component" value="Unassembled WGS sequence"/>
</dbReference>
<evidence type="ECO:0000313" key="3">
    <source>
        <dbReference type="Proteomes" id="UP000282574"/>
    </source>
</evidence>
<feature type="compositionally biased region" description="Polar residues" evidence="1">
    <location>
        <begin position="146"/>
        <end position="158"/>
    </location>
</feature>
<reference evidence="2 3" key="1">
    <citation type="journal article" date="2019" name="Genome Biol. Evol.">
        <title>Day and night: Metabolic profiles and evolutionary relationships of six axenic non-marine cyanobacteria.</title>
        <authorList>
            <person name="Will S.E."/>
            <person name="Henke P."/>
            <person name="Boedeker C."/>
            <person name="Huang S."/>
            <person name="Brinkmann H."/>
            <person name="Rohde M."/>
            <person name="Jarek M."/>
            <person name="Friedl T."/>
            <person name="Seufert S."/>
            <person name="Schumacher M."/>
            <person name="Overmann J."/>
            <person name="Neumann-Schaal M."/>
            <person name="Petersen J."/>
        </authorList>
    </citation>
    <scope>NUCLEOTIDE SEQUENCE [LARGE SCALE GENOMIC DNA]</scope>
    <source>
        <strain evidence="2 3">SAG 39.79</strain>
    </source>
</reference>
<feature type="region of interest" description="Disordered" evidence="1">
    <location>
        <begin position="146"/>
        <end position="194"/>
    </location>
</feature>
<dbReference type="Pfam" id="PF12600">
    <property type="entry name" value="DUF3769"/>
    <property type="match status" value="1"/>
</dbReference>
<dbReference type="PANTHER" id="PTHR30189:SF1">
    <property type="entry name" value="LPS-ASSEMBLY PROTEIN LPTD"/>
    <property type="match status" value="1"/>
</dbReference>
<feature type="region of interest" description="Disordered" evidence="1">
    <location>
        <begin position="1"/>
        <end position="31"/>
    </location>
</feature>
<sequence>MTQSVPPPKPPALVQHLTPKQISPPRSREERPFAVAELLTARSPASPAATTRTAAAIAIKKAVMLGSEVTVSYGAEQFDIAQTDIGIEPIGKTERKRQKVEENFICSAAAICHRTSAVKRPAQPIPAFRPSGAIVKFNKLLAQVTTPTNPSELNQTRPQELDFRAPTPSSPSGQTQPPQQAPQPTPTNVPATKRRVIEVNSDRQEYDANRRIVTAEGRVEVRLQDGVLNADRLQVSIPNLIAVGEGNVVYTTGKQVLRGERFTFNIVQDSGTLQGGRGEIFIPSASQDFAAPLESDVTTSSVLPGGDRFTPNQPLQQVTNAGGLNINYGSKRGIAGVPPLNQKGGTVKRLRFEAETINFYREGWQAQNVRITNDPFSPPELELRADRVTLVRETPQRDRIRTQKQRLVFDQRFSLPIPRDQAVIDRNQRETNPALAQIGFDGDDRGGIFIERNFPIFNADAVQFSVTPQFFVQKAIDEGNGNFFDSEYFGLRANLRASTGLRNAITGSAILTSLDFGDLEDNLRGSLRFQQLVGGRLAHTVSLEASYRDRLYNGTLGYQDVQSSIGGIVNSPIVPLGNTGINLSYQLGYQYINANTDRLELLDTVRENDRVSLGRFQGSVALNRGFLLWEGKGLPATAEQGLKYTPVPVVPYLAAFAGVTGTSSFYSNGDNQSTLIGTVGLEGQIGHFSRPFLDYTRVNVSYSEGLRSGISPFLFDRAADTRVLGFGFTQQLYGPFRIGFQTSFNLDNNDTLSTDYVLEYSRRTYGVVLRYNPELEIGSISLRISDFNWTGGGDPFSTTGVRPVIGGVERGD</sequence>
<evidence type="ECO:0008006" key="4">
    <source>
        <dbReference type="Google" id="ProtNLM"/>
    </source>
</evidence>
<dbReference type="InterPro" id="IPR050218">
    <property type="entry name" value="LptD"/>
</dbReference>
<dbReference type="EMBL" id="RSCK01000082">
    <property type="protein sequence ID" value="RUT04889.1"/>
    <property type="molecule type" value="Genomic_DNA"/>
</dbReference>
<gene>
    <name evidence="2" type="ORF">DSM107010_56860</name>
</gene>
<evidence type="ECO:0000313" key="2">
    <source>
        <dbReference type="EMBL" id="RUT04889.1"/>
    </source>
</evidence>
<dbReference type="GO" id="GO:0009279">
    <property type="term" value="C:cell outer membrane"/>
    <property type="evidence" value="ECO:0007669"/>
    <property type="project" value="TreeGrafter"/>
</dbReference>
<feature type="compositionally biased region" description="Pro residues" evidence="1">
    <location>
        <begin position="1"/>
        <end position="11"/>
    </location>
</feature>
<organism evidence="2 3">
    <name type="scientific">Chroococcidiopsis cubana SAG 39.79</name>
    <dbReference type="NCBI Taxonomy" id="388085"/>
    <lineage>
        <taxon>Bacteria</taxon>
        <taxon>Bacillati</taxon>
        <taxon>Cyanobacteriota</taxon>
        <taxon>Cyanophyceae</taxon>
        <taxon>Chroococcidiopsidales</taxon>
        <taxon>Chroococcidiopsidaceae</taxon>
        <taxon>Chroococcidiopsis</taxon>
    </lineage>
</organism>
<proteinExistence type="predicted"/>
<name>A0AB37UCN5_9CYAN</name>
<evidence type="ECO:0000256" key="1">
    <source>
        <dbReference type="SAM" id="MobiDB-lite"/>
    </source>
</evidence>
<dbReference type="AlphaFoldDB" id="A0AB37UCN5"/>
<feature type="compositionally biased region" description="Low complexity" evidence="1">
    <location>
        <begin position="165"/>
        <end position="178"/>
    </location>
</feature>
<dbReference type="RefSeq" id="WP_106167019.1">
    <property type="nucleotide sequence ID" value="NZ_JAVKZF010000002.1"/>
</dbReference>
<dbReference type="GO" id="GO:1990351">
    <property type="term" value="C:transporter complex"/>
    <property type="evidence" value="ECO:0007669"/>
    <property type="project" value="TreeGrafter"/>
</dbReference>
<comment type="caution">
    <text evidence="2">The sequence shown here is derived from an EMBL/GenBank/DDBJ whole genome shotgun (WGS) entry which is preliminary data.</text>
</comment>
<dbReference type="InterPro" id="IPR022244">
    <property type="entry name" value="DUF3769"/>
</dbReference>
<dbReference type="PANTHER" id="PTHR30189">
    <property type="entry name" value="LPS-ASSEMBLY PROTEIN"/>
    <property type="match status" value="1"/>
</dbReference>